<keyword evidence="3" id="KW-1185">Reference proteome</keyword>
<dbReference type="AlphaFoldDB" id="A0A078G4E2"/>
<accession>A0A078G4E2</accession>
<organism evidence="2 3">
    <name type="scientific">Brassica napus</name>
    <name type="common">Rape</name>
    <dbReference type="NCBI Taxonomy" id="3708"/>
    <lineage>
        <taxon>Eukaryota</taxon>
        <taxon>Viridiplantae</taxon>
        <taxon>Streptophyta</taxon>
        <taxon>Embryophyta</taxon>
        <taxon>Tracheophyta</taxon>
        <taxon>Spermatophyta</taxon>
        <taxon>Magnoliopsida</taxon>
        <taxon>eudicotyledons</taxon>
        <taxon>Gunneridae</taxon>
        <taxon>Pentapetalae</taxon>
        <taxon>rosids</taxon>
        <taxon>malvids</taxon>
        <taxon>Brassicales</taxon>
        <taxon>Brassicaceae</taxon>
        <taxon>Brassiceae</taxon>
        <taxon>Brassica</taxon>
    </lineage>
</organism>
<protein>
    <submittedName>
        <fullName evidence="2">BnaC09g13700D protein</fullName>
    </submittedName>
</protein>
<name>A0A078G4E2_BRANA</name>
<dbReference type="PaxDb" id="3708-A0A078G4E2"/>
<evidence type="ECO:0000313" key="3">
    <source>
        <dbReference type="Proteomes" id="UP000028999"/>
    </source>
</evidence>
<dbReference type="EMBL" id="LK032097">
    <property type="protein sequence ID" value="CDY19533.1"/>
    <property type="molecule type" value="Genomic_DNA"/>
</dbReference>
<reference evidence="2 3" key="1">
    <citation type="journal article" date="2014" name="Science">
        <title>Plant genetics. Early allopolyploid evolution in the post-Neolithic Brassica napus oilseed genome.</title>
        <authorList>
            <person name="Chalhoub B."/>
            <person name="Denoeud F."/>
            <person name="Liu S."/>
            <person name="Parkin I.A."/>
            <person name="Tang H."/>
            <person name="Wang X."/>
            <person name="Chiquet J."/>
            <person name="Belcram H."/>
            <person name="Tong C."/>
            <person name="Samans B."/>
            <person name="Correa M."/>
            <person name="Da Silva C."/>
            <person name="Just J."/>
            <person name="Falentin C."/>
            <person name="Koh C.S."/>
            <person name="Le Clainche I."/>
            <person name="Bernard M."/>
            <person name="Bento P."/>
            <person name="Noel B."/>
            <person name="Labadie K."/>
            <person name="Alberti A."/>
            <person name="Charles M."/>
            <person name="Arnaud D."/>
            <person name="Guo H."/>
            <person name="Daviaud C."/>
            <person name="Alamery S."/>
            <person name="Jabbari K."/>
            <person name="Zhao M."/>
            <person name="Edger P.P."/>
            <person name="Chelaifa H."/>
            <person name="Tack D."/>
            <person name="Lassalle G."/>
            <person name="Mestiri I."/>
            <person name="Schnel N."/>
            <person name="Le Paslier M.C."/>
            <person name="Fan G."/>
            <person name="Renault V."/>
            <person name="Bayer P.E."/>
            <person name="Golicz A.A."/>
            <person name="Manoli S."/>
            <person name="Lee T.H."/>
            <person name="Thi V.H."/>
            <person name="Chalabi S."/>
            <person name="Hu Q."/>
            <person name="Fan C."/>
            <person name="Tollenaere R."/>
            <person name="Lu Y."/>
            <person name="Battail C."/>
            <person name="Shen J."/>
            <person name="Sidebottom C.H."/>
            <person name="Wang X."/>
            <person name="Canaguier A."/>
            <person name="Chauveau A."/>
            <person name="Berard A."/>
            <person name="Deniot G."/>
            <person name="Guan M."/>
            <person name="Liu Z."/>
            <person name="Sun F."/>
            <person name="Lim Y.P."/>
            <person name="Lyons E."/>
            <person name="Town C.D."/>
            <person name="Bancroft I."/>
            <person name="Wang X."/>
            <person name="Meng J."/>
            <person name="Ma J."/>
            <person name="Pires J.C."/>
            <person name="King G.J."/>
            <person name="Brunel D."/>
            <person name="Delourme R."/>
            <person name="Renard M."/>
            <person name="Aury J.M."/>
            <person name="Adams K.L."/>
            <person name="Batley J."/>
            <person name="Snowdon R.J."/>
            <person name="Tost J."/>
            <person name="Edwards D."/>
            <person name="Zhou Y."/>
            <person name="Hua W."/>
            <person name="Sharpe A.G."/>
            <person name="Paterson A.H."/>
            <person name="Guan C."/>
            <person name="Wincker P."/>
        </authorList>
    </citation>
    <scope>NUCLEOTIDE SEQUENCE [LARGE SCALE GENOMIC DNA]</scope>
    <source>
        <strain evidence="3">cv. Darmor-bzh</strain>
    </source>
</reference>
<gene>
    <name evidence="2" type="primary">BnaC09g13700D</name>
    <name evidence="2" type="ORF">GSBRNA2T00009166001</name>
</gene>
<evidence type="ECO:0000313" key="2">
    <source>
        <dbReference type="EMBL" id="CDY19533.1"/>
    </source>
</evidence>
<evidence type="ECO:0000256" key="1">
    <source>
        <dbReference type="SAM" id="MobiDB-lite"/>
    </source>
</evidence>
<dbReference type="Proteomes" id="UP000028999">
    <property type="component" value="Unassembled WGS sequence"/>
</dbReference>
<proteinExistence type="predicted"/>
<dbReference type="Gramene" id="CDY19533">
    <property type="protein sequence ID" value="CDY19533"/>
    <property type="gene ID" value="GSBRNA2T00009166001"/>
</dbReference>
<feature type="region of interest" description="Disordered" evidence="1">
    <location>
        <begin position="1"/>
        <end position="29"/>
    </location>
</feature>
<sequence length="29" mass="3261">MLDKTTPSQRGVQAAKPTRQKTPHNEIKV</sequence>
<feature type="compositionally biased region" description="Polar residues" evidence="1">
    <location>
        <begin position="1"/>
        <end position="11"/>
    </location>
</feature>